<dbReference type="PROSITE" id="PS50943">
    <property type="entry name" value="HTH_CROC1"/>
    <property type="match status" value="1"/>
</dbReference>
<evidence type="ECO:0000313" key="2">
    <source>
        <dbReference type="EMBL" id="AKP67209.1"/>
    </source>
</evidence>
<dbReference type="InterPro" id="IPR001387">
    <property type="entry name" value="Cro/C1-type_HTH"/>
</dbReference>
<dbReference type="Gene3D" id="1.10.260.40">
    <property type="entry name" value="lambda repressor-like DNA-binding domains"/>
    <property type="match status" value="1"/>
</dbReference>
<gene>
    <name evidence="2" type="ORF">ABM34_06440</name>
</gene>
<evidence type="ECO:0000313" key="3">
    <source>
        <dbReference type="Proteomes" id="UP000036106"/>
    </source>
</evidence>
<dbReference type="OrthoDB" id="9790252at2"/>
<evidence type="ECO:0000259" key="1">
    <source>
        <dbReference type="PROSITE" id="PS50943"/>
    </source>
</evidence>
<dbReference type="RefSeq" id="WP_048704368.1">
    <property type="nucleotide sequence ID" value="NZ_CP012034.1"/>
</dbReference>
<dbReference type="GO" id="GO:0003677">
    <property type="term" value="F:DNA binding"/>
    <property type="evidence" value="ECO:0007669"/>
    <property type="project" value="InterPro"/>
</dbReference>
<dbReference type="SMART" id="SM00530">
    <property type="entry name" value="HTH_XRE"/>
    <property type="match status" value="1"/>
</dbReference>
<reference evidence="3" key="1">
    <citation type="submission" date="2015-07" db="EMBL/GenBank/DDBJ databases">
        <title>Lactobacillus ginsenosidimutans/EMML 3141/ whole genome sequencing.</title>
        <authorList>
            <person name="Kim M.K."/>
            <person name="Im W.-T."/>
            <person name="Srinivasan S."/>
            <person name="Lee J.-J."/>
        </authorList>
    </citation>
    <scope>NUCLEOTIDE SEQUENCE [LARGE SCALE GENOMIC DNA]</scope>
    <source>
        <strain evidence="3">EMML 3041</strain>
    </source>
</reference>
<dbReference type="InterPro" id="IPR010982">
    <property type="entry name" value="Lambda_DNA-bd_dom_sf"/>
</dbReference>
<proteinExistence type="predicted"/>
<dbReference type="PATRIC" id="fig|1007676.4.peg.1280"/>
<dbReference type="CDD" id="cd00093">
    <property type="entry name" value="HTH_XRE"/>
    <property type="match status" value="1"/>
</dbReference>
<dbReference type="Proteomes" id="UP000036106">
    <property type="component" value="Chromosome"/>
</dbReference>
<dbReference type="Pfam" id="PF01381">
    <property type="entry name" value="HTH_3"/>
    <property type="match status" value="1"/>
</dbReference>
<protein>
    <recommendedName>
        <fullName evidence="1">HTH cro/C1-type domain-containing protein</fullName>
    </recommendedName>
</protein>
<organism evidence="2 3">
    <name type="scientific">Companilactobacillus ginsenosidimutans</name>
    <dbReference type="NCBI Taxonomy" id="1007676"/>
    <lineage>
        <taxon>Bacteria</taxon>
        <taxon>Bacillati</taxon>
        <taxon>Bacillota</taxon>
        <taxon>Bacilli</taxon>
        <taxon>Lactobacillales</taxon>
        <taxon>Lactobacillaceae</taxon>
        <taxon>Companilactobacillus</taxon>
    </lineage>
</organism>
<feature type="domain" description="HTH cro/C1-type" evidence="1">
    <location>
        <begin position="35"/>
        <end position="93"/>
    </location>
</feature>
<sequence length="93" mass="10700">MTQTDELIQEMCDNDPNFLQMYNEDSVRVEIAIQIRTLRDSKKLSANEFAKKVNLPVSRIKDIESCNASVDIDELSKIANVFNHKLSIELEEL</sequence>
<dbReference type="EMBL" id="CP012034">
    <property type="protein sequence ID" value="AKP67209.1"/>
    <property type="molecule type" value="Genomic_DNA"/>
</dbReference>
<dbReference type="AlphaFoldDB" id="A0A0H4QFM0"/>
<dbReference type="STRING" id="1007676.ABM34_06440"/>
<dbReference type="SUPFAM" id="SSF47413">
    <property type="entry name" value="lambda repressor-like DNA-binding domains"/>
    <property type="match status" value="1"/>
</dbReference>
<name>A0A0H4QFM0_9LACO</name>
<accession>A0A0H4QFM0</accession>
<dbReference type="KEGG" id="lgn:ABM34_06440"/>
<keyword evidence="3" id="KW-1185">Reference proteome</keyword>